<proteinExistence type="predicted"/>
<dbReference type="OrthoDB" id="9757939at2"/>
<evidence type="ECO:0000259" key="2">
    <source>
        <dbReference type="Pfam" id="PF20736"/>
    </source>
</evidence>
<dbReference type="RefSeq" id="WP_074767262.1">
    <property type="nucleotide sequence ID" value="NZ_FNKP01000002.1"/>
</dbReference>
<evidence type="ECO:0000313" key="4">
    <source>
        <dbReference type="EMBL" id="SDR22174.1"/>
    </source>
</evidence>
<dbReference type="InterPro" id="IPR049049">
    <property type="entry name" value="Beta-AFase-like_GH127_C"/>
</dbReference>
<gene>
    <name evidence="4" type="ORF">SAMN05443245_3669</name>
</gene>
<dbReference type="GO" id="GO:0005975">
    <property type="term" value="P:carbohydrate metabolic process"/>
    <property type="evidence" value="ECO:0007669"/>
    <property type="project" value="InterPro"/>
</dbReference>
<evidence type="ECO:0000259" key="1">
    <source>
        <dbReference type="Pfam" id="PF07944"/>
    </source>
</evidence>
<dbReference type="AlphaFoldDB" id="A0A1H1H9Q6"/>
<organism evidence="4 5">
    <name type="scientific">Paraburkholderia fungorum</name>
    <dbReference type="NCBI Taxonomy" id="134537"/>
    <lineage>
        <taxon>Bacteria</taxon>
        <taxon>Pseudomonadati</taxon>
        <taxon>Pseudomonadota</taxon>
        <taxon>Betaproteobacteria</taxon>
        <taxon>Burkholderiales</taxon>
        <taxon>Burkholderiaceae</taxon>
        <taxon>Paraburkholderia</taxon>
    </lineage>
</organism>
<dbReference type="Proteomes" id="UP000183487">
    <property type="component" value="Unassembled WGS sequence"/>
</dbReference>
<evidence type="ECO:0000313" key="5">
    <source>
        <dbReference type="Proteomes" id="UP000183487"/>
    </source>
</evidence>
<evidence type="ECO:0000259" key="3">
    <source>
        <dbReference type="Pfam" id="PF20737"/>
    </source>
</evidence>
<sequence length="666" mass="74902">MDQKAHTIQPISLHDITIDDSFWNGYRRLVREVVVPYQWDALNDRIENAEPSGAVHNYKVAAGEVDGSFHGMVFQDSDVTKWLEAVAYLLVSGRDADLERTADELIDIVARAQQEDGYLNTYFTLKAPGQRWTNLAECHELYCAGHLIEAAVAYFQATGKRRLLDVAIRFVDHIDTVLGPEEGKLKGYPGHPEIELALMRLYEITNDPKHIELARYFVEQRGVSPHYYDEEYEKRGRTSHWDVHGRAWITWHKAYSQAHRPIADQDVAVGHAVRLVYLYAGVAHLARLSGDVGKLDACRRIWRNMVERQMYVTGAVGAQVWGESFTSDYDLPNDTAYTETCASVGMVFFAQKMLEADHDARYADVLERALYNTVLSGMALDGRSFFYVNPLEVHPTSICHDHKYEHVKPVRQRWFGCACCPPNVARLLSSLGQYVYLVDGDSIYVNLYVGGDAKLRAAATEVRLRQTGAYPWDGEVRLTLEDAGGFTGAIALRLPDWCANPEVRVNGNTVGLAAVTVDGYARIERDWATGDVIELTLPMQVRRVSGHPRLRHSAGKIALQRGPIVYCVEQADNNGDLHLIQVPADAQFEVLDGAAVDERFAGRRVIEVDGYRADAEASAGPSLYRYDEPVAASSKQRLTFIPYFCWGNRGEGEMRVWVDADRKKIV</sequence>
<dbReference type="Pfam" id="PF07944">
    <property type="entry name" value="Beta-AFase-like_GH127_cat"/>
    <property type="match status" value="1"/>
</dbReference>
<feature type="domain" description="Non-reducing end beta-L-arabinofuranosidase-like GH127 catalytic" evidence="1">
    <location>
        <begin position="15"/>
        <end position="432"/>
    </location>
</feature>
<feature type="domain" description="Non-reducing end beta-L-arabinofuranosidase-like GH127 middle" evidence="2">
    <location>
        <begin position="443"/>
        <end position="539"/>
    </location>
</feature>
<accession>A0A1H1H9Q6</accession>
<dbReference type="Pfam" id="PF20736">
    <property type="entry name" value="Glyco_hydro127M"/>
    <property type="match status" value="1"/>
</dbReference>
<dbReference type="InterPro" id="IPR008928">
    <property type="entry name" value="6-hairpin_glycosidase_sf"/>
</dbReference>
<dbReference type="InterPro" id="IPR012878">
    <property type="entry name" value="Beta-AFase-like_GH127_cat"/>
</dbReference>
<reference evidence="5" key="1">
    <citation type="submission" date="2016-10" db="EMBL/GenBank/DDBJ databases">
        <authorList>
            <person name="Varghese N."/>
        </authorList>
    </citation>
    <scope>NUCLEOTIDE SEQUENCE [LARGE SCALE GENOMIC DNA]</scope>
    <source>
        <strain evidence="5">GAS106B</strain>
    </source>
</reference>
<name>A0A1H1H9Q6_9BURK</name>
<feature type="domain" description="Non-reducing end beta-L-arabinofuranosidase-like GH127 C-terminal" evidence="3">
    <location>
        <begin position="541"/>
        <end position="658"/>
    </location>
</feature>
<dbReference type="PANTHER" id="PTHR43465">
    <property type="entry name" value="DUF1680 DOMAIN PROTEIN (AFU_ORTHOLOGUE AFUA_1G08910)"/>
    <property type="match status" value="1"/>
</dbReference>
<dbReference type="Pfam" id="PF20737">
    <property type="entry name" value="Glyco_hydro127C"/>
    <property type="match status" value="1"/>
</dbReference>
<evidence type="ECO:0008006" key="6">
    <source>
        <dbReference type="Google" id="ProtNLM"/>
    </source>
</evidence>
<dbReference type="SUPFAM" id="SSF48208">
    <property type="entry name" value="Six-hairpin glycosidases"/>
    <property type="match status" value="1"/>
</dbReference>
<dbReference type="InterPro" id="IPR049046">
    <property type="entry name" value="Beta-AFase-like_GH127_middle"/>
</dbReference>
<keyword evidence="5" id="KW-1185">Reference proteome</keyword>
<dbReference type="InterPro" id="IPR049174">
    <property type="entry name" value="Beta-AFase-like"/>
</dbReference>
<dbReference type="PANTHER" id="PTHR43465:SF2">
    <property type="entry name" value="DUF1680 DOMAIN PROTEIN (AFU_ORTHOLOGUE AFUA_1G08910)"/>
    <property type="match status" value="1"/>
</dbReference>
<protein>
    <recommendedName>
        <fullName evidence="6">Glycoside hydrolase family 127 protein</fullName>
    </recommendedName>
</protein>
<dbReference type="EMBL" id="FNKP01000002">
    <property type="protein sequence ID" value="SDR22174.1"/>
    <property type="molecule type" value="Genomic_DNA"/>
</dbReference>